<evidence type="ECO:0000313" key="2">
    <source>
        <dbReference type="EMBL" id="MBK1662491.1"/>
    </source>
</evidence>
<feature type="chain" id="PRO_5047486055" description="Lipoprotein" evidence="1">
    <location>
        <begin position="31"/>
        <end position="146"/>
    </location>
</feature>
<proteinExistence type="predicted"/>
<evidence type="ECO:0000313" key="3">
    <source>
        <dbReference type="Proteomes" id="UP000697995"/>
    </source>
</evidence>
<dbReference type="PROSITE" id="PS51257">
    <property type="entry name" value="PROKAR_LIPOPROTEIN"/>
    <property type="match status" value="1"/>
</dbReference>
<dbReference type="EMBL" id="NRSG01000584">
    <property type="protein sequence ID" value="MBK1662491.1"/>
    <property type="molecule type" value="Genomic_DNA"/>
</dbReference>
<dbReference type="Proteomes" id="UP000697995">
    <property type="component" value="Unassembled WGS sequence"/>
</dbReference>
<evidence type="ECO:0008006" key="4">
    <source>
        <dbReference type="Google" id="ProtNLM"/>
    </source>
</evidence>
<organism evidence="2 3">
    <name type="scientific">Paracraurococcus ruber</name>
    <dbReference type="NCBI Taxonomy" id="77675"/>
    <lineage>
        <taxon>Bacteria</taxon>
        <taxon>Pseudomonadati</taxon>
        <taxon>Pseudomonadota</taxon>
        <taxon>Alphaproteobacteria</taxon>
        <taxon>Acetobacterales</taxon>
        <taxon>Roseomonadaceae</taxon>
        <taxon>Paracraurococcus</taxon>
    </lineage>
</organism>
<keyword evidence="1" id="KW-0732">Signal</keyword>
<accession>A0ABS1D7F0</accession>
<keyword evidence="3" id="KW-1185">Reference proteome</keyword>
<sequence length="146" mass="14606">MASAPKTRRDRLRNLLAASALGLLATVSLAACGQVVETANLGRCTALPNSGGSLCEEIGGEYVFVDSLTRSMRRVTAGQARFIGQADLLLASAPAAKPAGGQGGPRNCLANPGIACSGALNNRISGGRAGGTTAVCSGGQCLSMSR</sequence>
<dbReference type="RefSeq" id="WP_133220496.1">
    <property type="nucleotide sequence ID" value="NZ_NRSG01000584.1"/>
</dbReference>
<protein>
    <recommendedName>
        <fullName evidence="4">Lipoprotein</fullName>
    </recommendedName>
</protein>
<feature type="signal peptide" evidence="1">
    <location>
        <begin position="1"/>
        <end position="30"/>
    </location>
</feature>
<evidence type="ECO:0000256" key="1">
    <source>
        <dbReference type="SAM" id="SignalP"/>
    </source>
</evidence>
<name>A0ABS1D7F0_9PROT</name>
<reference evidence="2 3" key="1">
    <citation type="journal article" date="2020" name="Microorganisms">
        <title>Osmotic Adaptation and Compatible Solute Biosynthesis of Phototrophic Bacteria as Revealed from Genome Analyses.</title>
        <authorList>
            <person name="Imhoff J.F."/>
            <person name="Rahn T."/>
            <person name="Kunzel S."/>
            <person name="Keller A."/>
            <person name="Neulinger S.C."/>
        </authorList>
    </citation>
    <scope>NUCLEOTIDE SEQUENCE [LARGE SCALE GENOMIC DNA]</scope>
    <source>
        <strain evidence="2 3">DSM 15382</strain>
    </source>
</reference>
<gene>
    <name evidence="2" type="ORF">CKO45_30390</name>
</gene>
<comment type="caution">
    <text evidence="2">The sequence shown here is derived from an EMBL/GenBank/DDBJ whole genome shotgun (WGS) entry which is preliminary data.</text>
</comment>